<reference evidence="3" key="3">
    <citation type="submission" date="2016-11" db="EMBL/GenBank/DDBJ databases">
        <authorList>
            <person name="Varghese N."/>
            <person name="Submissions S."/>
        </authorList>
    </citation>
    <scope>NUCLEOTIDE SEQUENCE [LARGE SCALE GENOMIC DNA]</scope>
    <source>
        <strain evidence="3">DSM 27989</strain>
    </source>
</reference>
<protein>
    <submittedName>
        <fullName evidence="2">Uncharacterized protein</fullName>
    </submittedName>
</protein>
<dbReference type="AlphaFoldDB" id="A0A1M6XLM0"/>
<evidence type="ECO:0000313" key="4">
    <source>
        <dbReference type="Proteomes" id="UP000650994"/>
    </source>
</evidence>
<proteinExistence type="predicted"/>
<gene>
    <name evidence="1" type="ORF">GCM10010984_18430</name>
    <name evidence="2" type="ORF">SAMN05443634_105291</name>
</gene>
<evidence type="ECO:0000313" key="2">
    <source>
        <dbReference type="EMBL" id="SHL06796.1"/>
    </source>
</evidence>
<sequence>MFLVILTRQMRTRFYTYFLLFFFAIISVVNAKNDRGITHTLNIEKNFNHFEKNQHSTGLEIRSHRHSHSKITVEHPNNFKYSALLPDHFHYKVDLVEAEVEITEVDSNNNNSDILTAINLSKLYLTFLSELYTNSSPSYRDHSQTNNLLDTLFIVYRVIRL</sequence>
<dbReference type="Proteomes" id="UP000650994">
    <property type="component" value="Unassembled WGS sequence"/>
</dbReference>
<reference evidence="1" key="5">
    <citation type="submission" date="2024-05" db="EMBL/GenBank/DDBJ databases">
        <authorList>
            <person name="Sun Q."/>
            <person name="Zhou Y."/>
        </authorList>
    </citation>
    <scope>NUCLEOTIDE SEQUENCE</scope>
    <source>
        <strain evidence="1">CGMCC 1.12707</strain>
    </source>
</reference>
<reference evidence="1" key="1">
    <citation type="journal article" date="2014" name="Int. J. Syst. Evol. Microbiol.">
        <title>Complete genome of a new Firmicutes species belonging to the dominant human colonic microbiota ('Ruminococcus bicirculans') reveals two chromosomes and a selective capacity to utilize plant glucans.</title>
        <authorList>
            <consortium name="NISC Comparative Sequencing Program"/>
            <person name="Wegmann U."/>
            <person name="Louis P."/>
            <person name="Goesmann A."/>
            <person name="Henrissat B."/>
            <person name="Duncan S.H."/>
            <person name="Flint H.J."/>
        </authorList>
    </citation>
    <scope>NUCLEOTIDE SEQUENCE</scope>
    <source>
        <strain evidence="1">CGMCC 1.12707</strain>
    </source>
</reference>
<dbReference type="STRING" id="1434701.SAMN05443634_105291"/>
<name>A0A1M6XLM0_9FLAO</name>
<reference evidence="2" key="2">
    <citation type="submission" date="2016-11" db="EMBL/GenBank/DDBJ databases">
        <authorList>
            <person name="Jaros S."/>
            <person name="Januszkiewicz K."/>
            <person name="Wedrychowicz H."/>
        </authorList>
    </citation>
    <scope>NUCLEOTIDE SEQUENCE [LARGE SCALE GENOMIC DNA]</scope>
    <source>
        <strain evidence="2">DSM 27989</strain>
    </source>
</reference>
<keyword evidence="4" id="KW-1185">Reference proteome</keyword>
<evidence type="ECO:0000313" key="3">
    <source>
        <dbReference type="Proteomes" id="UP000184120"/>
    </source>
</evidence>
<dbReference type="EMBL" id="BMFL01000011">
    <property type="protein sequence ID" value="GGF01264.1"/>
    <property type="molecule type" value="Genomic_DNA"/>
</dbReference>
<dbReference type="Proteomes" id="UP000184120">
    <property type="component" value="Unassembled WGS sequence"/>
</dbReference>
<evidence type="ECO:0000313" key="1">
    <source>
        <dbReference type="EMBL" id="GGF01264.1"/>
    </source>
</evidence>
<dbReference type="EMBL" id="FRBH01000005">
    <property type="protein sequence ID" value="SHL06796.1"/>
    <property type="molecule type" value="Genomic_DNA"/>
</dbReference>
<accession>A0A1M6XLM0</accession>
<reference evidence="4" key="4">
    <citation type="journal article" date="2019" name="Int. J. Syst. Evol. Microbiol.">
        <title>The Global Catalogue of Microorganisms (GCM) 10K type strain sequencing project: providing services to taxonomists for standard genome sequencing and annotation.</title>
        <authorList>
            <consortium name="The Broad Institute Genomics Platform"/>
            <consortium name="The Broad Institute Genome Sequencing Center for Infectious Disease"/>
            <person name="Wu L."/>
            <person name="Ma J."/>
        </authorList>
    </citation>
    <scope>NUCLEOTIDE SEQUENCE [LARGE SCALE GENOMIC DNA]</scope>
    <source>
        <strain evidence="4">CGMCC 1.12707</strain>
    </source>
</reference>
<organism evidence="2 3">
    <name type="scientific">Chishuiella changwenlii</name>
    <dbReference type="NCBI Taxonomy" id="1434701"/>
    <lineage>
        <taxon>Bacteria</taxon>
        <taxon>Pseudomonadati</taxon>
        <taxon>Bacteroidota</taxon>
        <taxon>Flavobacteriia</taxon>
        <taxon>Flavobacteriales</taxon>
        <taxon>Weeksellaceae</taxon>
        <taxon>Chishuiella</taxon>
    </lineage>
</organism>